<reference evidence="3 4" key="1">
    <citation type="journal article" date="2023" name="G3 (Bethesda)">
        <title>A haplotype-resolved chromosome-scale genome for Quercus rubra L. provides insights into the genetics of adaptive traits for red oak species.</title>
        <authorList>
            <person name="Kapoor B."/>
            <person name="Jenkins J."/>
            <person name="Schmutz J."/>
            <person name="Zhebentyayeva T."/>
            <person name="Kuelheim C."/>
            <person name="Coggeshall M."/>
            <person name="Heim C."/>
            <person name="Lasky J.R."/>
            <person name="Leites L."/>
            <person name="Islam-Faridi N."/>
            <person name="Romero-Severson J."/>
            <person name="DeLeo V.L."/>
            <person name="Lucas S.M."/>
            <person name="Lazic D."/>
            <person name="Gailing O."/>
            <person name="Carlson J."/>
            <person name="Staton M."/>
        </authorList>
    </citation>
    <scope>NUCLEOTIDE SEQUENCE [LARGE SCALE GENOMIC DNA]</scope>
    <source>
        <strain evidence="3">Pseudo-F2</strain>
    </source>
</reference>
<dbReference type="InterPro" id="IPR029058">
    <property type="entry name" value="AB_hydrolase_fold"/>
</dbReference>
<dbReference type="InterPro" id="IPR013094">
    <property type="entry name" value="AB_hydrolase_3"/>
</dbReference>
<evidence type="ECO:0000256" key="1">
    <source>
        <dbReference type="ARBA" id="ARBA00010515"/>
    </source>
</evidence>
<sequence length="305" mass="33862">MPGTVYNRALTFVARSLYAVKLGKFTAPDSDEVVQVPSREAGRSIKTYLYKSHHPCPAGTPAPLLLNWHGSGFTLNLHGSDNDFCAQVARETPYSVLDLSYRLSPEHVYPAALEDVEDAIRWVLSQPEQWDSSKLALSGFSAGAYFSLVMASLVFPEHTFRSVIAFYPPLDAASDPASKLPPDSKNGNPLPPWVVRLFFDNYAPLSKRNPIDRKDPKISPLFLDLKHYPDNILFITAACDSLCEDAEDLASKLQAAGKKGIRCERMMECEHAWEKSPCKEGSMQHKEKERAYALAIETLNGSLEA</sequence>
<proteinExistence type="inferred from homology"/>
<dbReference type="GO" id="GO:0016787">
    <property type="term" value="F:hydrolase activity"/>
    <property type="evidence" value="ECO:0007669"/>
    <property type="project" value="InterPro"/>
</dbReference>
<gene>
    <name evidence="3" type="ORF">RGQ29_032098</name>
</gene>
<evidence type="ECO:0000259" key="2">
    <source>
        <dbReference type="Pfam" id="PF07859"/>
    </source>
</evidence>
<keyword evidence="4" id="KW-1185">Reference proteome</keyword>
<dbReference type="Proteomes" id="UP001324115">
    <property type="component" value="Unassembled WGS sequence"/>
</dbReference>
<dbReference type="EMBL" id="JAXUIC010000663">
    <property type="protein sequence ID" value="KAK4538964.1"/>
    <property type="molecule type" value="Genomic_DNA"/>
</dbReference>
<dbReference type="Pfam" id="PF07859">
    <property type="entry name" value="Abhydrolase_3"/>
    <property type="match status" value="1"/>
</dbReference>
<comment type="caution">
    <text evidence="3">The sequence shown here is derived from an EMBL/GenBank/DDBJ whole genome shotgun (WGS) entry which is preliminary data.</text>
</comment>
<dbReference type="AlphaFoldDB" id="A0AAN7DU90"/>
<dbReference type="SUPFAM" id="SSF53474">
    <property type="entry name" value="alpha/beta-Hydrolases"/>
    <property type="match status" value="1"/>
</dbReference>
<dbReference type="InterPro" id="IPR050466">
    <property type="entry name" value="Carboxylest/Gibb_receptor"/>
</dbReference>
<evidence type="ECO:0000313" key="3">
    <source>
        <dbReference type="EMBL" id="KAK4538964.1"/>
    </source>
</evidence>
<dbReference type="PANTHER" id="PTHR23024:SF242">
    <property type="entry name" value="ALPHA_BETA HYDROLASE FOLD-3 DOMAIN-CONTAINING PROTEIN-RELATED"/>
    <property type="match status" value="1"/>
</dbReference>
<accession>A0AAN7DU90</accession>
<comment type="similarity">
    <text evidence="1">Belongs to the 'GDXG' lipolytic enzyme family.</text>
</comment>
<dbReference type="PANTHER" id="PTHR23024">
    <property type="entry name" value="ARYLACETAMIDE DEACETYLASE"/>
    <property type="match status" value="1"/>
</dbReference>
<name>A0AAN7DU90_QUERU</name>
<evidence type="ECO:0000313" key="4">
    <source>
        <dbReference type="Proteomes" id="UP001324115"/>
    </source>
</evidence>
<protein>
    <recommendedName>
        <fullName evidence="2">Alpha/beta hydrolase fold-3 domain-containing protein</fullName>
    </recommendedName>
</protein>
<organism evidence="3 4">
    <name type="scientific">Quercus rubra</name>
    <name type="common">Northern red oak</name>
    <name type="synonym">Quercus borealis</name>
    <dbReference type="NCBI Taxonomy" id="3512"/>
    <lineage>
        <taxon>Eukaryota</taxon>
        <taxon>Viridiplantae</taxon>
        <taxon>Streptophyta</taxon>
        <taxon>Embryophyta</taxon>
        <taxon>Tracheophyta</taxon>
        <taxon>Spermatophyta</taxon>
        <taxon>Magnoliopsida</taxon>
        <taxon>eudicotyledons</taxon>
        <taxon>Gunneridae</taxon>
        <taxon>Pentapetalae</taxon>
        <taxon>rosids</taxon>
        <taxon>fabids</taxon>
        <taxon>Fagales</taxon>
        <taxon>Fagaceae</taxon>
        <taxon>Quercus</taxon>
    </lineage>
</organism>
<feature type="domain" description="Alpha/beta hydrolase fold-3" evidence="2">
    <location>
        <begin position="66"/>
        <end position="273"/>
    </location>
</feature>
<dbReference type="Gene3D" id="3.40.50.1820">
    <property type="entry name" value="alpha/beta hydrolase"/>
    <property type="match status" value="1"/>
</dbReference>